<gene>
    <name evidence="2" type="ORF">MDOR_20770</name>
</gene>
<sequence>MSLPCSHFDAYRFFTLEAAGRNLEPLGRERQVDTGQPGCLHAAMDLYKWAHKRAPLVASDLVMDCLELAVDARCSTCARAHMTYAATGSTPLRSKPRPAARNTSGRNRTSPSGQRRYTPHTHGAV</sequence>
<dbReference type="KEGG" id="mdr:MDOR_20770"/>
<proteinExistence type="predicted"/>
<evidence type="ECO:0000313" key="2">
    <source>
        <dbReference type="EMBL" id="BBZ07908.1"/>
    </source>
</evidence>
<organism evidence="2 3">
    <name type="scientific">Mycolicibacterium doricum</name>
    <dbReference type="NCBI Taxonomy" id="126673"/>
    <lineage>
        <taxon>Bacteria</taxon>
        <taxon>Bacillati</taxon>
        <taxon>Actinomycetota</taxon>
        <taxon>Actinomycetes</taxon>
        <taxon>Mycobacteriales</taxon>
        <taxon>Mycobacteriaceae</taxon>
        <taxon>Mycolicibacterium</taxon>
    </lineage>
</organism>
<accession>A0A7I7VWL3</accession>
<dbReference type="EMBL" id="AP022605">
    <property type="protein sequence ID" value="BBZ07908.1"/>
    <property type="molecule type" value="Genomic_DNA"/>
</dbReference>
<dbReference type="AlphaFoldDB" id="A0A7I7VWL3"/>
<feature type="region of interest" description="Disordered" evidence="1">
    <location>
        <begin position="87"/>
        <end position="125"/>
    </location>
</feature>
<name>A0A7I7VWL3_9MYCO</name>
<dbReference type="Proteomes" id="UP000467201">
    <property type="component" value="Chromosome"/>
</dbReference>
<reference evidence="2 3" key="1">
    <citation type="journal article" date="2019" name="Emerg. Microbes Infect.">
        <title>Comprehensive subspecies identification of 175 nontuberculous mycobacteria species based on 7547 genomic profiles.</title>
        <authorList>
            <person name="Matsumoto Y."/>
            <person name="Kinjo T."/>
            <person name="Motooka D."/>
            <person name="Nabeya D."/>
            <person name="Jung N."/>
            <person name="Uechi K."/>
            <person name="Horii T."/>
            <person name="Iida T."/>
            <person name="Fujita J."/>
            <person name="Nakamura S."/>
        </authorList>
    </citation>
    <scope>NUCLEOTIDE SEQUENCE [LARGE SCALE GENOMIC DNA]</scope>
    <source>
        <strain evidence="2 3">JCM 12405</strain>
    </source>
</reference>
<evidence type="ECO:0000256" key="1">
    <source>
        <dbReference type="SAM" id="MobiDB-lite"/>
    </source>
</evidence>
<evidence type="ECO:0000313" key="3">
    <source>
        <dbReference type="Proteomes" id="UP000467201"/>
    </source>
</evidence>
<protein>
    <submittedName>
        <fullName evidence="2">Uncharacterized protein</fullName>
    </submittedName>
</protein>
<feature type="compositionally biased region" description="Polar residues" evidence="1">
    <location>
        <begin position="101"/>
        <end position="115"/>
    </location>
</feature>